<name>A0ABV7HBA5_9GAMM</name>
<proteinExistence type="predicted"/>
<accession>A0ABV7HBA5</accession>
<comment type="caution">
    <text evidence="1">The sequence shown here is derived from an EMBL/GenBank/DDBJ whole genome shotgun (WGS) entry which is preliminary data.</text>
</comment>
<dbReference type="EMBL" id="JBHRSZ010000004">
    <property type="protein sequence ID" value="MFC3151155.1"/>
    <property type="molecule type" value="Genomic_DNA"/>
</dbReference>
<organism evidence="1 2">
    <name type="scientific">Litoribrevibacter euphylliae</name>
    <dbReference type="NCBI Taxonomy" id="1834034"/>
    <lineage>
        <taxon>Bacteria</taxon>
        <taxon>Pseudomonadati</taxon>
        <taxon>Pseudomonadota</taxon>
        <taxon>Gammaproteobacteria</taxon>
        <taxon>Oceanospirillales</taxon>
        <taxon>Oceanospirillaceae</taxon>
        <taxon>Litoribrevibacter</taxon>
    </lineage>
</organism>
<keyword evidence="2" id="KW-1185">Reference proteome</keyword>
<dbReference type="Proteomes" id="UP001595476">
    <property type="component" value="Unassembled WGS sequence"/>
</dbReference>
<gene>
    <name evidence="1" type="ORF">ACFOEK_08950</name>
</gene>
<dbReference type="RefSeq" id="WP_386719392.1">
    <property type="nucleotide sequence ID" value="NZ_JBHRSZ010000004.1"/>
</dbReference>
<evidence type="ECO:0000313" key="1">
    <source>
        <dbReference type="EMBL" id="MFC3151155.1"/>
    </source>
</evidence>
<reference evidence="2" key="1">
    <citation type="journal article" date="2019" name="Int. J. Syst. Evol. Microbiol.">
        <title>The Global Catalogue of Microorganisms (GCM) 10K type strain sequencing project: providing services to taxonomists for standard genome sequencing and annotation.</title>
        <authorList>
            <consortium name="The Broad Institute Genomics Platform"/>
            <consortium name="The Broad Institute Genome Sequencing Center for Infectious Disease"/>
            <person name="Wu L."/>
            <person name="Ma J."/>
        </authorList>
    </citation>
    <scope>NUCLEOTIDE SEQUENCE [LARGE SCALE GENOMIC DNA]</scope>
    <source>
        <strain evidence="2">KCTC 52438</strain>
    </source>
</reference>
<evidence type="ECO:0000313" key="2">
    <source>
        <dbReference type="Proteomes" id="UP001595476"/>
    </source>
</evidence>
<sequence length="170" mass="18707">MNIRSIAINLIGDDIPLQKNYRKTSPGKRSADANSLLSFTSLNPGSFSAEGKGKGLEVGETVFVSLKGSKTLSLPLMIKSITYLIEPADHWQAELEGESFGSLNIYTWQVNCDSCQQPYPLEFVSRSDDDSSAQIFHAETRLTALGWLLDNGQHICPVCASKESRESQLH</sequence>
<protein>
    <submittedName>
        <fullName evidence="1">Uncharacterized protein</fullName>
    </submittedName>
</protein>